<gene>
    <name evidence="2" type="ORF">SCLCIDRAFT_34479</name>
</gene>
<evidence type="ECO:0000313" key="2">
    <source>
        <dbReference type="EMBL" id="KIM50247.1"/>
    </source>
</evidence>
<dbReference type="OrthoDB" id="2688047at2759"/>
<dbReference type="AlphaFoldDB" id="A0A0C2ZAZ2"/>
<protein>
    <submittedName>
        <fullName evidence="2">Uncharacterized protein</fullName>
    </submittedName>
</protein>
<keyword evidence="3" id="KW-1185">Reference proteome</keyword>
<dbReference type="EMBL" id="KN822560">
    <property type="protein sequence ID" value="KIM50247.1"/>
    <property type="molecule type" value="Genomic_DNA"/>
</dbReference>
<dbReference type="STRING" id="1036808.A0A0C2ZAZ2"/>
<name>A0A0C2ZAZ2_9AGAM</name>
<evidence type="ECO:0000256" key="1">
    <source>
        <dbReference type="SAM" id="MobiDB-lite"/>
    </source>
</evidence>
<reference evidence="2 3" key="1">
    <citation type="submission" date="2014-04" db="EMBL/GenBank/DDBJ databases">
        <authorList>
            <consortium name="DOE Joint Genome Institute"/>
            <person name="Kuo A."/>
            <person name="Kohler A."/>
            <person name="Nagy L.G."/>
            <person name="Floudas D."/>
            <person name="Copeland A."/>
            <person name="Barry K.W."/>
            <person name="Cichocki N."/>
            <person name="Veneault-Fourrey C."/>
            <person name="LaButti K."/>
            <person name="Lindquist E.A."/>
            <person name="Lipzen A."/>
            <person name="Lundell T."/>
            <person name="Morin E."/>
            <person name="Murat C."/>
            <person name="Sun H."/>
            <person name="Tunlid A."/>
            <person name="Henrissat B."/>
            <person name="Grigoriev I.V."/>
            <person name="Hibbett D.S."/>
            <person name="Martin F."/>
            <person name="Nordberg H.P."/>
            <person name="Cantor M.N."/>
            <person name="Hua S.X."/>
        </authorList>
    </citation>
    <scope>NUCLEOTIDE SEQUENCE [LARGE SCALE GENOMIC DNA]</scope>
    <source>
        <strain evidence="2 3">Foug A</strain>
    </source>
</reference>
<feature type="region of interest" description="Disordered" evidence="1">
    <location>
        <begin position="115"/>
        <end position="161"/>
    </location>
</feature>
<dbReference type="HOGENOM" id="CLU_033743_4_2_1"/>
<dbReference type="Proteomes" id="UP000053989">
    <property type="component" value="Unassembled WGS sequence"/>
</dbReference>
<accession>A0A0C2ZAZ2</accession>
<dbReference type="InParanoid" id="A0A0C2ZAZ2"/>
<sequence length="176" mass="19404">MALEWFKLDLLDTSDLANHLHWMDNWIAFVAELQSTFGPHNPVTDTEHQLDHLQMKDGYGDGALQHFFYTGLPGQIKDRLSQIGKLWTLDGLHALSQEIDAHYWEHKDELACSFKSQSTSSPKPSNSGGNSSKSSNTTLSDSTSSSSKPANKPTSSATWLDLTAKLGKNGKLTANE</sequence>
<feature type="compositionally biased region" description="Low complexity" evidence="1">
    <location>
        <begin position="115"/>
        <end position="156"/>
    </location>
</feature>
<reference evidence="3" key="2">
    <citation type="submission" date="2015-01" db="EMBL/GenBank/DDBJ databases">
        <title>Evolutionary Origins and Diversification of the Mycorrhizal Mutualists.</title>
        <authorList>
            <consortium name="DOE Joint Genome Institute"/>
            <consortium name="Mycorrhizal Genomics Consortium"/>
            <person name="Kohler A."/>
            <person name="Kuo A."/>
            <person name="Nagy L.G."/>
            <person name="Floudas D."/>
            <person name="Copeland A."/>
            <person name="Barry K.W."/>
            <person name="Cichocki N."/>
            <person name="Veneault-Fourrey C."/>
            <person name="LaButti K."/>
            <person name="Lindquist E.A."/>
            <person name="Lipzen A."/>
            <person name="Lundell T."/>
            <person name="Morin E."/>
            <person name="Murat C."/>
            <person name="Riley R."/>
            <person name="Ohm R."/>
            <person name="Sun H."/>
            <person name="Tunlid A."/>
            <person name="Henrissat B."/>
            <person name="Grigoriev I.V."/>
            <person name="Hibbett D.S."/>
            <person name="Martin F."/>
        </authorList>
    </citation>
    <scope>NUCLEOTIDE SEQUENCE [LARGE SCALE GENOMIC DNA]</scope>
    <source>
        <strain evidence="3">Foug A</strain>
    </source>
</reference>
<proteinExistence type="predicted"/>
<evidence type="ECO:0000313" key="3">
    <source>
        <dbReference type="Proteomes" id="UP000053989"/>
    </source>
</evidence>
<organism evidence="2 3">
    <name type="scientific">Scleroderma citrinum Foug A</name>
    <dbReference type="NCBI Taxonomy" id="1036808"/>
    <lineage>
        <taxon>Eukaryota</taxon>
        <taxon>Fungi</taxon>
        <taxon>Dikarya</taxon>
        <taxon>Basidiomycota</taxon>
        <taxon>Agaricomycotina</taxon>
        <taxon>Agaricomycetes</taxon>
        <taxon>Agaricomycetidae</taxon>
        <taxon>Boletales</taxon>
        <taxon>Sclerodermatineae</taxon>
        <taxon>Sclerodermataceae</taxon>
        <taxon>Scleroderma</taxon>
    </lineage>
</organism>